<proteinExistence type="predicted"/>
<dbReference type="RefSeq" id="WP_011088538.1">
    <property type="nucleotide sequence ID" value="NZ_AJQI01000329.1"/>
</dbReference>
<sequence length="98" mass="9974">MAVDGNWNLTMTTPMGERNSTLSLKAAGGTLTGAQVAEGNSAEIFDGSVSGDNVSWKVSIDKPMPLTLEFSGTVSGDSISGEMGIGPMGSFPFTGARA</sequence>
<name>A0A0E4BKF7_9BRAD</name>
<dbReference type="OMA" id="KSPMGDQ"/>
<evidence type="ECO:0008006" key="3">
    <source>
        <dbReference type="Google" id="ProtNLM"/>
    </source>
</evidence>
<dbReference type="Proteomes" id="UP000063308">
    <property type="component" value="Chromosome"/>
</dbReference>
<accession>A0A0E4BKF7</accession>
<dbReference type="EMBL" id="AP014685">
    <property type="protein sequence ID" value="BAR53763.1"/>
    <property type="molecule type" value="Genomic_DNA"/>
</dbReference>
<evidence type="ECO:0000313" key="1">
    <source>
        <dbReference type="EMBL" id="BAR53763.1"/>
    </source>
</evidence>
<protein>
    <recommendedName>
        <fullName evidence="3">Bsr5794 protein</fullName>
    </recommendedName>
</protein>
<evidence type="ECO:0000313" key="2">
    <source>
        <dbReference type="Proteomes" id="UP000063308"/>
    </source>
</evidence>
<gene>
    <name evidence="1" type="ORF">NK6_578</name>
</gene>
<dbReference type="GeneID" id="46492795"/>
<reference evidence="1 2" key="1">
    <citation type="submission" date="2014-11" db="EMBL/GenBank/DDBJ databases">
        <title>Symbiosis island explosion on the genome of extra-slow-growing strains of soybean bradyrhizobia with massive insertion sequences.</title>
        <authorList>
            <person name="Iida T."/>
            <person name="Minamisawa K."/>
        </authorList>
    </citation>
    <scope>NUCLEOTIDE SEQUENCE [LARGE SCALE GENOMIC DNA]</scope>
    <source>
        <strain evidence="1 2">NK6</strain>
    </source>
</reference>
<organism evidence="1 2">
    <name type="scientific">Bradyrhizobium diazoefficiens</name>
    <dbReference type="NCBI Taxonomy" id="1355477"/>
    <lineage>
        <taxon>Bacteria</taxon>
        <taxon>Pseudomonadati</taxon>
        <taxon>Pseudomonadota</taxon>
        <taxon>Alphaproteobacteria</taxon>
        <taxon>Hyphomicrobiales</taxon>
        <taxon>Nitrobacteraceae</taxon>
        <taxon>Bradyrhizobium</taxon>
    </lineage>
</organism>
<dbReference type="AlphaFoldDB" id="A0A0E4BKF7"/>